<organism evidence="1 2">
    <name type="scientific">Prevotella pallens ATCC 700821</name>
    <dbReference type="NCBI Taxonomy" id="997353"/>
    <lineage>
        <taxon>Bacteria</taxon>
        <taxon>Pseudomonadati</taxon>
        <taxon>Bacteroidota</taxon>
        <taxon>Bacteroidia</taxon>
        <taxon>Bacteroidales</taxon>
        <taxon>Prevotellaceae</taxon>
        <taxon>Prevotella</taxon>
    </lineage>
</organism>
<evidence type="ECO:0000313" key="2">
    <source>
        <dbReference type="Proteomes" id="UP000004123"/>
    </source>
</evidence>
<name>F9DG27_9BACT</name>
<sequence length="48" mass="6099">MNSMWFLCFLRKYTIHRASVEYRWEDYLFCPLFNRSQKKTLLMYIKNL</sequence>
<protein>
    <submittedName>
        <fullName evidence="1">Uncharacterized protein</fullName>
    </submittedName>
</protein>
<dbReference type="AlphaFoldDB" id="F9DG27"/>
<reference evidence="1 2" key="1">
    <citation type="submission" date="2011-04" db="EMBL/GenBank/DDBJ databases">
        <authorList>
            <person name="Muzny D."/>
            <person name="Qin X."/>
            <person name="Deng J."/>
            <person name="Jiang H."/>
            <person name="Liu Y."/>
            <person name="Qu J."/>
            <person name="Song X.-Z."/>
            <person name="Zhang L."/>
            <person name="Thornton R."/>
            <person name="Coyle M."/>
            <person name="Francisco L."/>
            <person name="Jackson L."/>
            <person name="Javaid M."/>
            <person name="Korchina V."/>
            <person name="Kovar C."/>
            <person name="Mata R."/>
            <person name="Mathew T."/>
            <person name="Ngo R."/>
            <person name="Nguyen L."/>
            <person name="Nguyen N."/>
            <person name="Okwuonu G."/>
            <person name="Ongeri F."/>
            <person name="Pham C."/>
            <person name="Simmons D."/>
            <person name="Wilczek-Boney K."/>
            <person name="Hale W."/>
            <person name="Jakkamsetti A."/>
            <person name="Pham P."/>
            <person name="Ruth R."/>
            <person name="San Lucas F."/>
            <person name="Warren J."/>
            <person name="Zhang J."/>
            <person name="Zhao Z."/>
            <person name="Zhou C."/>
            <person name="Zhu D."/>
            <person name="Lee S."/>
            <person name="Bess C."/>
            <person name="Blankenburg K."/>
            <person name="Forbes L."/>
            <person name="Fu Q."/>
            <person name="Gubbala S."/>
            <person name="Hirani K."/>
            <person name="Jayaseelan J.C."/>
            <person name="Lara F."/>
            <person name="Munidasa M."/>
            <person name="Palculict T."/>
            <person name="Patil S."/>
            <person name="Pu L.-L."/>
            <person name="Saada N."/>
            <person name="Tang L."/>
            <person name="Weissenberger G."/>
            <person name="Zhu Y."/>
            <person name="Hemphill L."/>
            <person name="Shang Y."/>
            <person name="Youmans B."/>
            <person name="Ayvaz T."/>
            <person name="Ross M."/>
            <person name="Santibanez J."/>
            <person name="Aqrawi P."/>
            <person name="Gross S."/>
            <person name="Joshi V."/>
            <person name="Fowler G."/>
            <person name="Nazareth L."/>
            <person name="Reid J."/>
            <person name="Worley K."/>
            <person name="Petrosino J."/>
            <person name="Highlander S."/>
            <person name="Gibbs R."/>
        </authorList>
    </citation>
    <scope>NUCLEOTIDE SEQUENCE [LARGE SCALE GENOMIC DNA]</scope>
    <source>
        <strain evidence="1 2">ATCC 700821</strain>
    </source>
</reference>
<dbReference type="HOGENOM" id="CLU_3156375_0_0_10"/>
<gene>
    <name evidence="1" type="ORF">HMPREF9144_0617</name>
</gene>
<accession>F9DG27</accession>
<dbReference type="Proteomes" id="UP000004123">
    <property type="component" value="Unassembled WGS sequence"/>
</dbReference>
<proteinExistence type="predicted"/>
<dbReference type="STRING" id="997353.HMPREF9144_0617"/>
<evidence type="ECO:0000313" key="1">
    <source>
        <dbReference type="EMBL" id="EGQ20892.1"/>
    </source>
</evidence>
<comment type="caution">
    <text evidence="1">The sequence shown here is derived from an EMBL/GenBank/DDBJ whole genome shotgun (WGS) entry which is preliminary data.</text>
</comment>
<dbReference type="EMBL" id="AFPY01000025">
    <property type="protein sequence ID" value="EGQ20892.1"/>
    <property type="molecule type" value="Genomic_DNA"/>
</dbReference>